<reference evidence="6 7" key="1">
    <citation type="journal article" date="2003" name="Genome Res.">
        <title>Comparative genome analysis of Vibrio vulnificus, a marine pathogen.</title>
        <authorList>
            <person name="Chen C.Y."/>
            <person name="Wu K.M."/>
            <person name="Chang Y.C."/>
            <person name="Chang C.H."/>
            <person name="Tsai H.C."/>
            <person name="Liao T.L."/>
            <person name="Liu Y.M."/>
            <person name="Chen H.J."/>
            <person name="Shen A.B."/>
            <person name="Li J.C."/>
            <person name="Su T.L."/>
            <person name="Shao C.P."/>
            <person name="Lee C.T."/>
            <person name="Hor L.I."/>
            <person name="Tsai S.F."/>
        </authorList>
    </citation>
    <scope>NUCLEOTIDE SEQUENCE [LARGE SCALE GENOMIC DNA]</scope>
    <source>
        <strain evidence="6 7">YJ016</strain>
    </source>
</reference>
<protein>
    <submittedName>
        <fullName evidence="6">Putative cyclohexadienyl dehydratase signal peptide protein</fullName>
    </submittedName>
</protein>
<dbReference type="SUPFAM" id="SSF53850">
    <property type="entry name" value="Periplasmic binding protein-like II"/>
    <property type="match status" value="1"/>
</dbReference>
<evidence type="ECO:0000256" key="2">
    <source>
        <dbReference type="ARBA" id="ARBA00010333"/>
    </source>
</evidence>
<dbReference type="InterPro" id="IPR001638">
    <property type="entry name" value="Solute-binding_3/MltF_N"/>
</dbReference>
<dbReference type="HOGENOM" id="CLU_019602_9_0_6"/>
<evidence type="ECO:0000313" key="6">
    <source>
        <dbReference type="EMBL" id="BAC96011.1"/>
    </source>
</evidence>
<dbReference type="Gene3D" id="3.40.190.10">
    <property type="entry name" value="Periplasmic binding protein-like II"/>
    <property type="match status" value="2"/>
</dbReference>
<comment type="subcellular location">
    <subcellularLocation>
        <location evidence="1">Cell envelope</location>
    </subcellularLocation>
</comment>
<sequence>MAVTSLNINIDRSHYTLYQLKKWLCCCYVINDVTRNLNYLRNNKLKENKMKKTWLALGLGLLAASTLANAQSRLNEILDNGVLRVGTTGDWNPMTMKDPANNSYRGFDIDVTTELAKDLGVKVEYVATDWKTLVNGITADKYDITGSASLSMSRAKVAGYSQPYFYLAFVPVVQKKDLGKYSDWSDFDKADVKVAATLGTVQEKMVKEFFPSAQHIVIEAPARDFQELLAKRADVSVTSNVEAATLVEKFQQLAIVPVKEPRKPTPIAMLLPQDDQVWINYVNHWVELKKTQGFFKQTAEKWGLKGL</sequence>
<evidence type="ECO:0000313" key="7">
    <source>
        <dbReference type="Proteomes" id="UP000002675"/>
    </source>
</evidence>
<evidence type="ECO:0000259" key="5">
    <source>
        <dbReference type="SMART" id="SM00062"/>
    </source>
</evidence>
<accession>Q7MGI4</accession>
<evidence type="ECO:0000256" key="3">
    <source>
        <dbReference type="ARBA" id="ARBA00022729"/>
    </source>
</evidence>
<proteinExistence type="inferred from homology"/>
<dbReference type="SMART" id="SM00062">
    <property type="entry name" value="PBPb"/>
    <property type="match status" value="1"/>
</dbReference>
<comment type="similarity">
    <text evidence="2 4">Belongs to the bacterial solute-binding protein 3 family.</text>
</comment>
<dbReference type="PANTHER" id="PTHR35936">
    <property type="entry name" value="MEMBRANE-BOUND LYTIC MUREIN TRANSGLYCOSYLASE F"/>
    <property type="match status" value="1"/>
</dbReference>
<gene>
    <name evidence="6" type="ordered locus">VV3248</name>
</gene>
<dbReference type="EMBL" id="BA000037">
    <property type="protein sequence ID" value="BAC96011.1"/>
    <property type="molecule type" value="Genomic_DNA"/>
</dbReference>
<dbReference type="eggNOG" id="COG0834">
    <property type="taxonomic scope" value="Bacteria"/>
</dbReference>
<dbReference type="PANTHER" id="PTHR35936:SF17">
    <property type="entry name" value="ARGININE-BINDING EXTRACELLULAR PROTEIN ARTP"/>
    <property type="match status" value="1"/>
</dbReference>
<dbReference type="Pfam" id="PF00497">
    <property type="entry name" value="SBP_bac_3"/>
    <property type="match status" value="1"/>
</dbReference>
<evidence type="ECO:0000256" key="1">
    <source>
        <dbReference type="ARBA" id="ARBA00004196"/>
    </source>
</evidence>
<dbReference type="PROSITE" id="PS01039">
    <property type="entry name" value="SBP_BACTERIAL_3"/>
    <property type="match status" value="1"/>
</dbReference>
<dbReference type="KEGG" id="vvy:VV3248"/>
<dbReference type="Proteomes" id="UP000002675">
    <property type="component" value="Chromosome I"/>
</dbReference>
<evidence type="ECO:0000256" key="4">
    <source>
        <dbReference type="RuleBase" id="RU003744"/>
    </source>
</evidence>
<feature type="domain" description="Solute-binding protein family 3/N-terminal" evidence="5">
    <location>
        <begin position="82"/>
        <end position="306"/>
    </location>
</feature>
<dbReference type="STRING" id="672.VV93_v1c29690"/>
<dbReference type="AlphaFoldDB" id="Q7MGI4"/>
<name>Q7MGI4_VIBVY</name>
<organism evidence="6 7">
    <name type="scientific">Vibrio vulnificus (strain YJ016)</name>
    <dbReference type="NCBI Taxonomy" id="196600"/>
    <lineage>
        <taxon>Bacteria</taxon>
        <taxon>Pseudomonadati</taxon>
        <taxon>Pseudomonadota</taxon>
        <taxon>Gammaproteobacteria</taxon>
        <taxon>Vibrionales</taxon>
        <taxon>Vibrionaceae</taxon>
        <taxon>Vibrio</taxon>
    </lineage>
</organism>
<keyword evidence="3" id="KW-0732">Signal</keyword>
<dbReference type="GO" id="GO:0030313">
    <property type="term" value="C:cell envelope"/>
    <property type="evidence" value="ECO:0007669"/>
    <property type="project" value="UniProtKB-SubCell"/>
</dbReference>
<dbReference type="InterPro" id="IPR018313">
    <property type="entry name" value="SBP_3_CS"/>
</dbReference>